<name>A0A267EDZ1_9PLAT</name>
<reference evidence="11 12" key="1">
    <citation type="submission" date="2017-06" db="EMBL/GenBank/DDBJ databases">
        <title>A platform for efficient transgenesis in Macrostomum lignano, a flatworm model organism for stem cell research.</title>
        <authorList>
            <person name="Berezikov E."/>
        </authorList>
    </citation>
    <scope>NUCLEOTIDE SEQUENCE [LARGE SCALE GENOMIC DNA]</scope>
    <source>
        <strain evidence="11">DV1</strain>
        <tissue evidence="11">Whole organism</tissue>
    </source>
</reference>
<dbReference type="AlphaFoldDB" id="A0A267EDZ1"/>
<dbReference type="Gene3D" id="2.10.110.10">
    <property type="entry name" value="Cysteine Rich Protein"/>
    <property type="match status" value="2"/>
</dbReference>
<keyword evidence="5" id="KW-0238">DNA-binding</keyword>
<feature type="region of interest" description="Disordered" evidence="9">
    <location>
        <begin position="195"/>
        <end position="242"/>
    </location>
</feature>
<evidence type="ECO:0000256" key="1">
    <source>
        <dbReference type="ARBA" id="ARBA00004123"/>
    </source>
</evidence>
<evidence type="ECO:0000256" key="7">
    <source>
        <dbReference type="ARBA" id="ARBA00023242"/>
    </source>
</evidence>
<proteinExistence type="predicted"/>
<evidence type="ECO:0000313" key="12">
    <source>
        <dbReference type="Proteomes" id="UP000215902"/>
    </source>
</evidence>
<keyword evidence="7" id="KW-0539">Nucleus</keyword>
<evidence type="ECO:0000259" key="10">
    <source>
        <dbReference type="PROSITE" id="PS50023"/>
    </source>
</evidence>
<comment type="caution">
    <text evidence="11">The sequence shown here is derived from an EMBL/GenBank/DDBJ whole genome shotgun (WGS) entry which is preliminary data.</text>
</comment>
<organism evidence="11 12">
    <name type="scientific">Macrostomum lignano</name>
    <dbReference type="NCBI Taxonomy" id="282301"/>
    <lineage>
        <taxon>Eukaryota</taxon>
        <taxon>Metazoa</taxon>
        <taxon>Spiralia</taxon>
        <taxon>Lophotrochozoa</taxon>
        <taxon>Platyhelminthes</taxon>
        <taxon>Rhabditophora</taxon>
        <taxon>Macrostomorpha</taxon>
        <taxon>Macrostomida</taxon>
        <taxon>Macrostomidae</taxon>
        <taxon>Macrostomum</taxon>
    </lineage>
</organism>
<keyword evidence="4 8" id="KW-0440">LIM domain</keyword>
<feature type="domain" description="LIM zinc-binding" evidence="10">
    <location>
        <begin position="70"/>
        <end position="132"/>
    </location>
</feature>
<dbReference type="STRING" id="282301.A0A267EDZ1"/>
<feature type="domain" description="LIM zinc-binding" evidence="10">
    <location>
        <begin position="134"/>
        <end position="205"/>
    </location>
</feature>
<comment type="subcellular location">
    <subcellularLocation>
        <location evidence="1">Nucleus</location>
    </subcellularLocation>
</comment>
<keyword evidence="2 8" id="KW-0479">Metal-binding</keyword>
<evidence type="ECO:0000256" key="6">
    <source>
        <dbReference type="ARBA" id="ARBA00023155"/>
    </source>
</evidence>
<dbReference type="EMBL" id="NIVC01002298">
    <property type="protein sequence ID" value="PAA59077.1"/>
    <property type="molecule type" value="Genomic_DNA"/>
</dbReference>
<gene>
    <name evidence="11" type="ORF">BOX15_Mlig020495g2</name>
</gene>
<dbReference type="OrthoDB" id="6352355at2759"/>
<feature type="compositionally biased region" description="Low complexity" evidence="9">
    <location>
        <begin position="221"/>
        <end position="239"/>
    </location>
</feature>
<evidence type="ECO:0000256" key="2">
    <source>
        <dbReference type="ARBA" id="ARBA00022723"/>
    </source>
</evidence>
<dbReference type="GO" id="GO:0000981">
    <property type="term" value="F:DNA-binding transcription factor activity, RNA polymerase II-specific"/>
    <property type="evidence" value="ECO:0007669"/>
    <property type="project" value="TreeGrafter"/>
</dbReference>
<accession>A0A267EDZ1</accession>
<dbReference type="InterPro" id="IPR001781">
    <property type="entry name" value="Znf_LIM"/>
</dbReference>
<dbReference type="SMART" id="SM00132">
    <property type="entry name" value="LIM"/>
    <property type="match status" value="2"/>
</dbReference>
<evidence type="ECO:0000256" key="5">
    <source>
        <dbReference type="ARBA" id="ARBA00023125"/>
    </source>
</evidence>
<dbReference type="Proteomes" id="UP000215902">
    <property type="component" value="Unassembled WGS sequence"/>
</dbReference>
<protein>
    <recommendedName>
        <fullName evidence="10">LIM zinc-binding domain-containing protein</fullName>
    </recommendedName>
</protein>
<dbReference type="PANTHER" id="PTHR24208:SF166">
    <property type="entry name" value="LIM HOMEOBOX TRANSCRIPTION FACTOR 1 ALPHA, ISOFORM B"/>
    <property type="match status" value="1"/>
</dbReference>
<dbReference type="GO" id="GO:0000977">
    <property type="term" value="F:RNA polymerase II transcription regulatory region sequence-specific DNA binding"/>
    <property type="evidence" value="ECO:0007669"/>
    <property type="project" value="TreeGrafter"/>
</dbReference>
<keyword evidence="3 8" id="KW-0862">Zinc</keyword>
<evidence type="ECO:0000256" key="8">
    <source>
        <dbReference type="PROSITE-ProRule" id="PRU00125"/>
    </source>
</evidence>
<dbReference type="PANTHER" id="PTHR24208">
    <property type="entry name" value="LIM/HOMEOBOX PROTEIN LHX"/>
    <property type="match status" value="1"/>
</dbReference>
<evidence type="ECO:0000256" key="9">
    <source>
        <dbReference type="SAM" id="MobiDB-lite"/>
    </source>
</evidence>
<dbReference type="InterPro" id="IPR050453">
    <property type="entry name" value="LIM_Homeobox_TF"/>
</dbReference>
<dbReference type="GO" id="GO:0005634">
    <property type="term" value="C:nucleus"/>
    <property type="evidence" value="ECO:0007669"/>
    <property type="project" value="UniProtKB-SubCell"/>
</dbReference>
<dbReference type="GO" id="GO:0046872">
    <property type="term" value="F:metal ion binding"/>
    <property type="evidence" value="ECO:0007669"/>
    <property type="project" value="UniProtKB-KW"/>
</dbReference>
<dbReference type="GO" id="GO:0030182">
    <property type="term" value="P:neuron differentiation"/>
    <property type="evidence" value="ECO:0007669"/>
    <property type="project" value="TreeGrafter"/>
</dbReference>
<dbReference type="SUPFAM" id="SSF57716">
    <property type="entry name" value="Glucocorticoid receptor-like (DNA-binding domain)"/>
    <property type="match status" value="2"/>
</dbReference>
<keyword evidence="12" id="KW-1185">Reference proteome</keyword>
<sequence>MLSHAHYRLADTAAPAMQPENGTAAATELDEFGGGLNGAGGGGMTDPGPANGRHPAHHTAAVMSMSAGVAWCAGCGCQITEQFLLQAVDRCWHTRCLKCYQCGCALCDLGDSCYSRGGMILCRNDYLKMFGSQGTCFGCSSPISATEFVLRSHNKVYHVNCFVCSHCHSQLQPGTATPSPTACQSARVTSPRFLAHSSSSSRLGKRQPATSVAAARKSSQRRNNNNSNNSNNNNSSSQQPIRAGNCSQFASLLFPH</sequence>
<evidence type="ECO:0000256" key="3">
    <source>
        <dbReference type="ARBA" id="ARBA00022833"/>
    </source>
</evidence>
<evidence type="ECO:0000313" key="11">
    <source>
        <dbReference type="EMBL" id="PAA59077.1"/>
    </source>
</evidence>
<dbReference type="Pfam" id="PF00412">
    <property type="entry name" value="LIM"/>
    <property type="match status" value="2"/>
</dbReference>
<dbReference type="PROSITE" id="PS50023">
    <property type="entry name" value="LIM_DOMAIN_2"/>
    <property type="match status" value="2"/>
</dbReference>
<dbReference type="PROSITE" id="PS00478">
    <property type="entry name" value="LIM_DOMAIN_1"/>
    <property type="match status" value="1"/>
</dbReference>
<evidence type="ECO:0000256" key="4">
    <source>
        <dbReference type="ARBA" id="ARBA00023038"/>
    </source>
</evidence>
<keyword evidence="6" id="KW-0371">Homeobox</keyword>